<organism evidence="1 2">
    <name type="scientific">Ichthyophthirius multifiliis</name>
    <name type="common">White spot disease agent</name>
    <name type="synonym">Ich</name>
    <dbReference type="NCBI Taxonomy" id="5932"/>
    <lineage>
        <taxon>Eukaryota</taxon>
        <taxon>Sar</taxon>
        <taxon>Alveolata</taxon>
        <taxon>Ciliophora</taxon>
        <taxon>Intramacronucleata</taxon>
        <taxon>Oligohymenophorea</taxon>
        <taxon>Hymenostomatida</taxon>
        <taxon>Ophryoglenina</taxon>
        <taxon>Ichthyophthirius</taxon>
    </lineage>
</organism>
<dbReference type="OrthoDB" id="289113at2759"/>
<reference evidence="1 2" key="1">
    <citation type="submission" date="2011-07" db="EMBL/GenBank/DDBJ databases">
        <authorList>
            <person name="Coyne R."/>
            <person name="Brami D."/>
            <person name="Johnson J."/>
            <person name="Hostetler J."/>
            <person name="Hannick L."/>
            <person name="Clark T."/>
            <person name="Cassidy-Hanley D."/>
            <person name="Inman J."/>
        </authorList>
    </citation>
    <scope>NUCLEOTIDE SEQUENCE [LARGE SCALE GENOMIC DNA]</scope>
    <source>
        <strain evidence="1 2">G5</strain>
    </source>
</reference>
<dbReference type="AlphaFoldDB" id="G0QKV5"/>
<dbReference type="InParanoid" id="G0QKV5"/>
<accession>G0QKV5</accession>
<dbReference type="RefSeq" id="XP_004039459.1">
    <property type="nucleotide sequence ID" value="XM_004039411.1"/>
</dbReference>
<evidence type="ECO:0000313" key="1">
    <source>
        <dbReference type="EMBL" id="EGR34155.1"/>
    </source>
</evidence>
<dbReference type="Gene3D" id="3.90.1720.10">
    <property type="entry name" value="endopeptidase domain like (from Nostoc punctiforme)"/>
    <property type="match status" value="2"/>
</dbReference>
<protein>
    <submittedName>
        <fullName evidence="1">PH domain protein</fullName>
    </submittedName>
</protein>
<dbReference type="GeneID" id="14910342"/>
<sequence>DGQILKIFVTVRDKKKKYLLKSLESSTQSIIIWNKNIQKVINEYFNQQKVFISQKCLTNYFLENDMLTEEEFVKNSTTGDLLLFQTNNFNAHIQRAVTRSKYDHIAMAVKLKDGILRIFDTQGDEGVQLTEWDTYSVLGEKYGLNIIKLGRQYSQVLSHDKSNGFFCSELMAKAYKIIGLLDQEKSACQYWPKTFSDKYSNELKMLDGSKLGKETSILLNKNIFLEGMQSDEDDKSNNKCFC</sequence>
<dbReference type="PANTHER" id="PTHR47112:SF1">
    <property type="entry name" value="PX DOMAIN-CONTAINING PROTEIN"/>
    <property type="match status" value="1"/>
</dbReference>
<gene>
    <name evidence="1" type="ORF">IMG5_022640</name>
</gene>
<proteinExistence type="predicted"/>
<dbReference type="InterPro" id="IPR038765">
    <property type="entry name" value="Papain-like_cys_pep_sf"/>
</dbReference>
<dbReference type="eggNOG" id="ENOG502SSEJ">
    <property type="taxonomic scope" value="Eukaryota"/>
</dbReference>
<dbReference type="OMA" id="PNFYLQH"/>
<dbReference type="EMBL" id="GL983197">
    <property type="protein sequence ID" value="EGR34155.1"/>
    <property type="molecule type" value="Genomic_DNA"/>
</dbReference>
<feature type="non-terminal residue" evidence="1">
    <location>
        <position position="1"/>
    </location>
</feature>
<name>G0QKV5_ICHMU</name>
<keyword evidence="2" id="KW-1185">Reference proteome</keyword>
<evidence type="ECO:0000313" key="2">
    <source>
        <dbReference type="Proteomes" id="UP000008983"/>
    </source>
</evidence>
<dbReference type="Proteomes" id="UP000008983">
    <property type="component" value="Unassembled WGS sequence"/>
</dbReference>
<dbReference type="PANTHER" id="PTHR47112">
    <property type="entry name" value="PX DOMAIN-CONTAINING PROTEIN"/>
    <property type="match status" value="1"/>
</dbReference>
<dbReference type="SUPFAM" id="SSF54001">
    <property type="entry name" value="Cysteine proteinases"/>
    <property type="match status" value="1"/>
</dbReference>